<dbReference type="InterPro" id="IPR035979">
    <property type="entry name" value="RBD_domain_sf"/>
</dbReference>
<feature type="compositionally biased region" description="Basic and acidic residues" evidence="3">
    <location>
        <begin position="165"/>
        <end position="175"/>
    </location>
</feature>
<proteinExistence type="predicted"/>
<feature type="compositionally biased region" description="Low complexity" evidence="3">
    <location>
        <begin position="651"/>
        <end position="669"/>
    </location>
</feature>
<feature type="compositionally biased region" description="Polar residues" evidence="3">
    <location>
        <begin position="674"/>
        <end position="684"/>
    </location>
</feature>
<evidence type="ECO:0000313" key="6">
    <source>
        <dbReference type="Proteomes" id="UP000590412"/>
    </source>
</evidence>
<dbReference type="SMART" id="SM00360">
    <property type="entry name" value="RRM"/>
    <property type="match status" value="1"/>
</dbReference>
<feature type="compositionally biased region" description="Low complexity" evidence="3">
    <location>
        <begin position="720"/>
        <end position="729"/>
    </location>
</feature>
<dbReference type="EMBL" id="JABWAB010000009">
    <property type="protein sequence ID" value="KAF6045471.1"/>
    <property type="molecule type" value="Genomic_DNA"/>
</dbReference>
<evidence type="ECO:0000256" key="3">
    <source>
        <dbReference type="SAM" id="MobiDB-lite"/>
    </source>
</evidence>
<accession>A0A8X7NGH3</accession>
<dbReference type="SUPFAM" id="SSF54928">
    <property type="entry name" value="RNA-binding domain, RBD"/>
    <property type="match status" value="1"/>
</dbReference>
<dbReference type="Gene3D" id="3.30.70.330">
    <property type="match status" value="1"/>
</dbReference>
<feature type="compositionally biased region" description="Polar residues" evidence="3">
    <location>
        <begin position="792"/>
        <end position="808"/>
    </location>
</feature>
<dbReference type="PROSITE" id="PS50102">
    <property type="entry name" value="RRM"/>
    <property type="match status" value="1"/>
</dbReference>
<feature type="compositionally biased region" description="Acidic residues" evidence="3">
    <location>
        <begin position="180"/>
        <end position="189"/>
    </location>
</feature>
<evidence type="ECO:0000313" key="5">
    <source>
        <dbReference type="EMBL" id="KAF6045471.1"/>
    </source>
</evidence>
<dbReference type="PANTHER" id="PTHR13968">
    <property type="entry name" value="HETEROGENEOUS NUCLEAR RIBONUCLEOPROTEIN"/>
    <property type="match status" value="1"/>
</dbReference>
<feature type="region of interest" description="Disordered" evidence="3">
    <location>
        <begin position="1"/>
        <end position="224"/>
    </location>
</feature>
<comment type="caution">
    <text evidence="5">The sequence shown here is derived from an EMBL/GenBank/DDBJ whole genome shotgun (WGS) entry which is preliminary data.</text>
</comment>
<keyword evidence="1 2" id="KW-0694">RNA-binding</keyword>
<dbReference type="SMR" id="A0A8X7NGH3"/>
<feature type="domain" description="RRM" evidence="4">
    <location>
        <begin position="347"/>
        <end position="418"/>
    </location>
</feature>
<evidence type="ECO:0000256" key="1">
    <source>
        <dbReference type="ARBA" id="ARBA00022884"/>
    </source>
</evidence>
<evidence type="ECO:0000256" key="2">
    <source>
        <dbReference type="PROSITE-ProRule" id="PRU00176"/>
    </source>
</evidence>
<gene>
    <name evidence="5" type="ORF">FOB60_005043</name>
</gene>
<dbReference type="PANTHER" id="PTHR13968:SF26">
    <property type="entry name" value="RRM DOMAIN-CONTAINING PROTEIN"/>
    <property type="match status" value="1"/>
</dbReference>
<feature type="compositionally biased region" description="Basic residues" evidence="3">
    <location>
        <begin position="594"/>
        <end position="604"/>
    </location>
</feature>
<dbReference type="GO" id="GO:0003723">
    <property type="term" value="F:RNA binding"/>
    <property type="evidence" value="ECO:0007669"/>
    <property type="project" value="UniProtKB-UniRule"/>
</dbReference>
<dbReference type="InterPro" id="IPR051186">
    <property type="entry name" value="RRM_HNRPC/RALY_subfam"/>
</dbReference>
<dbReference type="InterPro" id="IPR000504">
    <property type="entry name" value="RRM_dom"/>
</dbReference>
<organism evidence="5 6">
    <name type="scientific">Candida parapsilosis</name>
    <name type="common">Yeast</name>
    <dbReference type="NCBI Taxonomy" id="5480"/>
    <lineage>
        <taxon>Eukaryota</taxon>
        <taxon>Fungi</taxon>
        <taxon>Dikarya</taxon>
        <taxon>Ascomycota</taxon>
        <taxon>Saccharomycotina</taxon>
        <taxon>Pichiomycetes</taxon>
        <taxon>Debaryomycetaceae</taxon>
        <taxon>Candida/Lodderomyces clade</taxon>
        <taxon>Candida</taxon>
    </lineage>
</organism>
<feature type="compositionally biased region" description="Polar residues" evidence="3">
    <location>
        <begin position="86"/>
        <end position="101"/>
    </location>
</feature>
<feature type="compositionally biased region" description="Basic and acidic residues" evidence="3">
    <location>
        <begin position="125"/>
        <end position="135"/>
    </location>
</feature>
<sequence length="847" mass="95159">MEVNPHNLHRSTDAENSDAEYDPASGSTPLHAETGLKTEAAYDSDTSSSPQQEDQMITNDTKKYSTEQGGSAEKYQEELEIVEPCTENQGEQGDLSKSQMSNDDDDDGNKQAESLIPEELNAHYNDNDDQSKEQADVASKSNDDIYEPDMPTSRSEILIQGQVEDSNKLDSENYKPEASINDEDDYDPELDQKPVGPPSLPSRPPTGLPPKPAQTAKSVPSTTLISNQGEMAKALRDAYNAFMHSDFTNDPEFSQLPQEEQVRSIQELLSERGIDLSKINFDQVYSYNKPFKQLKDPIPLVPVSEFCRRPNITVPSTPEEEKEYEEFIERENYYMNLQNWDEFPDKSRLFVGNLPANTVSKQDLFRIFNKYGEVIQIAIKAGYGFVQFRTGEACLECVKGETDVPIHNKVLRLDASKPQKSRRPGHPEVNNPNLSSRGRERPNAEEPVPKRRKGDFDCIVYTTGKSSVFFIRQVKKAFAKCQVSIETEDVTQKNINEVLSEAAYAGYLGACVIKEHKVDVQTYEEQPNGGIKFDEYADIDPEEAAEVMSKAKLNKYGGNPPPYYPPDTNYFENVQDRGNRQHDRDRNRGNFGRNNRRGKGKHGHQNNPGYVHNNYDRHRNNYTQQSWPNLSQQQSFLPHQQQPYGQIPQTQFSQFSQSPQTQGQFTPSPYGFQQPHQQPVYNQYSSPQPPSLNLNQPNLAQALQSLNADQVQSMINLLQQQQQPVQQGMPSPPPFSLQNHNPVVSRPAQGSAHVPAPAAYGQPPPLNYGDRGGGRRDQSHGLRSRPYGNVPQPHQNPSLSTNANQSDNSARALLSQLQAGTYNQGPNSQQPGSNSALMETLRKLARR</sequence>
<evidence type="ECO:0000259" key="4">
    <source>
        <dbReference type="PROSITE" id="PS50102"/>
    </source>
</evidence>
<feature type="region of interest" description="Disordered" evidence="3">
    <location>
        <begin position="651"/>
        <end position="695"/>
    </location>
</feature>
<feature type="compositionally biased region" description="Polar residues" evidence="3">
    <location>
        <begin position="215"/>
        <end position="224"/>
    </location>
</feature>
<feature type="compositionally biased region" description="Polar residues" evidence="3">
    <location>
        <begin position="44"/>
        <end position="59"/>
    </location>
</feature>
<dbReference type="AlphaFoldDB" id="A0A8X7NGH3"/>
<feature type="region of interest" description="Disordered" evidence="3">
    <location>
        <begin position="409"/>
        <end position="450"/>
    </location>
</feature>
<protein>
    <submittedName>
        <fullName evidence="5">RNA recognition motif family protein</fullName>
    </submittedName>
</protein>
<feature type="compositionally biased region" description="Basic and acidic residues" evidence="3">
    <location>
        <begin position="437"/>
        <end position="449"/>
    </location>
</feature>
<dbReference type="InterPro" id="IPR012677">
    <property type="entry name" value="Nucleotide-bd_a/b_plait_sf"/>
</dbReference>
<feature type="compositionally biased region" description="Pro residues" evidence="3">
    <location>
        <begin position="195"/>
        <end position="212"/>
    </location>
</feature>
<feature type="region of interest" description="Disordered" evidence="3">
    <location>
        <begin position="720"/>
        <end position="808"/>
    </location>
</feature>
<dbReference type="Pfam" id="PF00076">
    <property type="entry name" value="RRM_1"/>
    <property type="match status" value="1"/>
</dbReference>
<feature type="region of interest" description="Disordered" evidence="3">
    <location>
        <begin position="557"/>
        <end position="622"/>
    </location>
</feature>
<name>A0A8X7NGH3_CANPA</name>
<dbReference type="Proteomes" id="UP000590412">
    <property type="component" value="Unassembled WGS sequence"/>
</dbReference>
<feature type="compositionally biased region" description="Basic and acidic residues" evidence="3">
    <location>
        <begin position="574"/>
        <end position="588"/>
    </location>
</feature>
<reference evidence="5" key="1">
    <citation type="submission" date="2020-03" db="EMBL/GenBank/DDBJ databases">
        <title>FDA dAtabase for Regulatory Grade micrObial Sequences (FDA-ARGOS): Supporting development and validation of Infectious Disease Dx tests.</title>
        <authorList>
            <person name="Campos J."/>
            <person name="Goldberg B."/>
            <person name="Tallon L."/>
            <person name="Sadzewicz L."/>
            <person name="Vavikolanu K."/>
            <person name="Mehta A."/>
            <person name="Aluvathingal J."/>
            <person name="Nadendla S."/>
            <person name="Nandy P."/>
            <person name="Geyer C."/>
            <person name="Yan Y."/>
            <person name="Sichtig H."/>
        </authorList>
    </citation>
    <scope>NUCLEOTIDE SEQUENCE [LARGE SCALE GENOMIC DNA]</scope>
    <source>
        <strain evidence="5">FDAARGOS_652</strain>
    </source>
</reference>